<dbReference type="Gene3D" id="3.40.50.300">
    <property type="entry name" value="P-loop containing nucleotide triphosphate hydrolases"/>
    <property type="match status" value="1"/>
</dbReference>
<evidence type="ECO:0000256" key="1">
    <source>
        <dbReference type="ARBA" id="ARBA00005417"/>
    </source>
</evidence>
<proteinExistence type="inferred from homology"/>
<evidence type="ECO:0000256" key="5">
    <source>
        <dbReference type="ARBA" id="ARBA00022970"/>
    </source>
</evidence>
<dbReference type="PROSITE" id="PS00211">
    <property type="entry name" value="ABC_TRANSPORTER_1"/>
    <property type="match status" value="1"/>
</dbReference>
<organism evidence="7 8">
    <name type="scientific">Agrobacterium radiobacter</name>
    <dbReference type="NCBI Taxonomy" id="362"/>
    <lineage>
        <taxon>Bacteria</taxon>
        <taxon>Pseudomonadati</taxon>
        <taxon>Pseudomonadota</taxon>
        <taxon>Alphaproteobacteria</taxon>
        <taxon>Hyphomicrobiales</taxon>
        <taxon>Rhizobiaceae</taxon>
        <taxon>Rhizobium/Agrobacterium group</taxon>
        <taxon>Agrobacterium</taxon>
        <taxon>Agrobacterium tumefaciens complex</taxon>
    </lineage>
</organism>
<dbReference type="InterPro" id="IPR027417">
    <property type="entry name" value="P-loop_NTPase"/>
</dbReference>
<dbReference type="PANTHER" id="PTHR43820:SF6">
    <property type="entry name" value="ABC TRANSPORTER ATP-BINDING PROTEIN"/>
    <property type="match status" value="1"/>
</dbReference>
<evidence type="ECO:0000313" key="8">
    <source>
        <dbReference type="Proteomes" id="UP001438189"/>
    </source>
</evidence>
<keyword evidence="5" id="KW-0029">Amino-acid transport</keyword>
<dbReference type="RefSeq" id="WP_353574539.1">
    <property type="nucleotide sequence ID" value="NZ_JBETME010000008.1"/>
</dbReference>
<dbReference type="CDD" id="cd03224">
    <property type="entry name" value="ABC_TM1139_LivF_branched"/>
    <property type="match status" value="1"/>
</dbReference>
<dbReference type="InterPro" id="IPR052156">
    <property type="entry name" value="BCAA_Transport_ATP-bd_LivF"/>
</dbReference>
<dbReference type="Proteomes" id="UP001438189">
    <property type="component" value="Unassembled WGS sequence"/>
</dbReference>
<reference evidence="7 8" key="1">
    <citation type="submission" date="2024-06" db="EMBL/GenBank/DDBJ databases">
        <title>Genome sequencing of Agrobacterium spp. from tobacco in Serbia.</title>
        <authorList>
            <person name="Ilicic R.J."/>
            <person name="Studholme D.J."/>
            <person name="Jelusic A."/>
            <person name="Barac G."/>
            <person name="Bagi F."/>
            <person name="Popovic Milovanovic T."/>
        </authorList>
    </citation>
    <scope>NUCLEOTIDE SEQUENCE [LARGE SCALE GENOMIC DNA]</scope>
    <source>
        <strain evidence="7 8">DA1</strain>
    </source>
</reference>
<dbReference type="InterPro" id="IPR003593">
    <property type="entry name" value="AAA+_ATPase"/>
</dbReference>
<dbReference type="EMBL" id="JBETME010000008">
    <property type="protein sequence ID" value="MES4992596.1"/>
    <property type="molecule type" value="Genomic_DNA"/>
</dbReference>
<sequence length="248" mass="26576">MTMLLSVRDLRAGYGKVPAIDGIDIAVEAGKIVSIVGANGAGKTTALNSLMGLHPSAGTVSFLGIDIARMSTEARLELGLALVSETRELFGSMSVEDNLQLGSFIHRRNRKSKDNTLIDKVFEIFPRLLERKTQKASTLSGGERQMLALGRALMSEPKLLMLDEPSLGLAPKIVEDMFDVISELKSRGVSILLVEQNARGALAISDYAYVVELGKVVLEGEASSLVNDQRIIDSYLGTGLADDAGLTL</sequence>
<dbReference type="Pfam" id="PF00005">
    <property type="entry name" value="ABC_tran"/>
    <property type="match status" value="1"/>
</dbReference>
<name>A0ABD5LL48_AGRRD</name>
<dbReference type="InterPro" id="IPR003439">
    <property type="entry name" value="ABC_transporter-like_ATP-bd"/>
</dbReference>
<keyword evidence="4 7" id="KW-0067">ATP-binding</keyword>
<evidence type="ECO:0000256" key="2">
    <source>
        <dbReference type="ARBA" id="ARBA00022448"/>
    </source>
</evidence>
<dbReference type="SMART" id="SM00382">
    <property type="entry name" value="AAA"/>
    <property type="match status" value="1"/>
</dbReference>
<dbReference type="GO" id="GO:0006865">
    <property type="term" value="P:amino acid transport"/>
    <property type="evidence" value="ECO:0007669"/>
    <property type="project" value="UniProtKB-KW"/>
</dbReference>
<gene>
    <name evidence="7" type="ORF">ABVB70_19950</name>
</gene>
<evidence type="ECO:0000256" key="4">
    <source>
        <dbReference type="ARBA" id="ARBA00022840"/>
    </source>
</evidence>
<dbReference type="PROSITE" id="PS50893">
    <property type="entry name" value="ABC_TRANSPORTER_2"/>
    <property type="match status" value="1"/>
</dbReference>
<accession>A0ABD5LL48</accession>
<comment type="similarity">
    <text evidence="1">Belongs to the ABC transporter superfamily.</text>
</comment>
<evidence type="ECO:0000313" key="7">
    <source>
        <dbReference type="EMBL" id="MES4992596.1"/>
    </source>
</evidence>
<dbReference type="GO" id="GO:0005524">
    <property type="term" value="F:ATP binding"/>
    <property type="evidence" value="ECO:0007669"/>
    <property type="project" value="UniProtKB-KW"/>
</dbReference>
<dbReference type="SUPFAM" id="SSF52540">
    <property type="entry name" value="P-loop containing nucleoside triphosphate hydrolases"/>
    <property type="match status" value="1"/>
</dbReference>
<dbReference type="PANTHER" id="PTHR43820">
    <property type="entry name" value="HIGH-AFFINITY BRANCHED-CHAIN AMINO ACID TRANSPORT ATP-BINDING PROTEIN LIVF"/>
    <property type="match status" value="1"/>
</dbReference>
<dbReference type="AlphaFoldDB" id="A0ABD5LL48"/>
<protein>
    <submittedName>
        <fullName evidence="7">ABC transporter ATP-binding protein</fullName>
    </submittedName>
</protein>
<comment type="caution">
    <text evidence="7">The sequence shown here is derived from an EMBL/GenBank/DDBJ whole genome shotgun (WGS) entry which is preliminary data.</text>
</comment>
<evidence type="ECO:0000256" key="3">
    <source>
        <dbReference type="ARBA" id="ARBA00022741"/>
    </source>
</evidence>
<feature type="domain" description="ABC transporter" evidence="6">
    <location>
        <begin position="5"/>
        <end position="238"/>
    </location>
</feature>
<keyword evidence="2" id="KW-0813">Transport</keyword>
<keyword evidence="3" id="KW-0547">Nucleotide-binding</keyword>
<evidence type="ECO:0000259" key="6">
    <source>
        <dbReference type="PROSITE" id="PS50893"/>
    </source>
</evidence>
<dbReference type="InterPro" id="IPR017871">
    <property type="entry name" value="ABC_transporter-like_CS"/>
</dbReference>